<protein>
    <submittedName>
        <fullName evidence="1">Uncharacterized protein</fullName>
    </submittedName>
</protein>
<keyword evidence="2" id="KW-1185">Reference proteome</keyword>
<name>A0A812K760_SYMPI</name>
<comment type="caution">
    <text evidence="1">The sequence shown here is derived from an EMBL/GenBank/DDBJ whole genome shotgun (WGS) entry which is preliminary data.</text>
</comment>
<organism evidence="1 2">
    <name type="scientific">Symbiodinium pilosum</name>
    <name type="common">Dinoflagellate</name>
    <dbReference type="NCBI Taxonomy" id="2952"/>
    <lineage>
        <taxon>Eukaryota</taxon>
        <taxon>Sar</taxon>
        <taxon>Alveolata</taxon>
        <taxon>Dinophyceae</taxon>
        <taxon>Suessiales</taxon>
        <taxon>Symbiodiniaceae</taxon>
        <taxon>Symbiodinium</taxon>
    </lineage>
</organism>
<proteinExistence type="predicted"/>
<dbReference type="OrthoDB" id="444299at2759"/>
<dbReference type="Proteomes" id="UP000649617">
    <property type="component" value="Unassembled WGS sequence"/>
</dbReference>
<dbReference type="EMBL" id="CAJNIZ010003058">
    <property type="protein sequence ID" value="CAE7218119.1"/>
    <property type="molecule type" value="Genomic_DNA"/>
</dbReference>
<evidence type="ECO:0000313" key="1">
    <source>
        <dbReference type="EMBL" id="CAE7218119.1"/>
    </source>
</evidence>
<feature type="non-terminal residue" evidence="1">
    <location>
        <position position="157"/>
    </location>
</feature>
<sequence>AQVPPVFKPQASQPFSNVCQRTNLIEADRRLSPLTRGKGWFRDVRLRRSGEAYMRSSKLYQKATSRQAAGTGNGFEKPTLHELAAYEEELQAHLEGLRKKLGSVPMNERREISLRSAGPGQVIGARLKGLKKRATELEKKPRSVIKGTLRSSLLAWL</sequence>
<accession>A0A812K760</accession>
<evidence type="ECO:0000313" key="2">
    <source>
        <dbReference type="Proteomes" id="UP000649617"/>
    </source>
</evidence>
<reference evidence="1" key="1">
    <citation type="submission" date="2021-02" db="EMBL/GenBank/DDBJ databases">
        <authorList>
            <person name="Dougan E. K."/>
            <person name="Rhodes N."/>
            <person name="Thang M."/>
            <person name="Chan C."/>
        </authorList>
    </citation>
    <scope>NUCLEOTIDE SEQUENCE</scope>
</reference>
<dbReference type="AlphaFoldDB" id="A0A812K760"/>
<gene>
    <name evidence="1" type="ORF">SPIL2461_LOCUS2738</name>
</gene>